<sequence>MLDERNIDNKRMKIAPSGKSDAFDTDHYVGGPDSIEWKHSFSIQPERQSSAATLLEPVYPSRQLNYQEGHAESPMSATLVKKCSKFISRFVKLGKHEEGNLHRFKSAPFRESLDFSCRGSIGEVCPIASLEPEIQHSASKHSAGYLDKLRKFPGLRRLCREFIHKRSQKTISGMFSGSGKGEACTPQKLDRSNCSASIPSSSGSSPTTLETLLEFLKASENILLINGCRGEKRGGREARQTGQCVHNVTKGTFSEEVPENQIIRMPVRSRKTVLNEYIVPLKNPGSKNIIPNLDPNEEEVEFYQADLPKHFHIHTEGDGRLDRTHRNPQESGRESMNILPKDMCQSRTSNRDPNPGKSFLSFAEDEEIEQEEATQDTPIPLRDPDDPTSGPPVTGAAVYLLQDSSDQTTSHAMAEAKETSFSPAHTHDNLEVTSSQWWDEERSSAMITEPIELGQNENMLDSGRPVLALLQTPYVHSRHIGVTHSLNSLQSSAYTPSSLSQTWSPCPSGFIRLHNSASAVESLASTLRNLPTLHLREYDSHLGWGNPEEERQVYSSVNMHRRMPERYPDETVSNNGLSRSEKGVQTSGTFLGNDTYVLDHSPTPSTHMYHGSENNPRDRKYIMSPIPSTSSEPWRSQIFETPRYSATSPSVYNSDPITPRMGAYTYNYPQIKHVSTSLSDSDAYTLNSRVEPDKCNDKAASRDDTPRKQAGKKTWRTVKFLLKGVKENLNQRLAKLRPHRDTHRSNSKFKLETFETVEYINRLGSPGGIDTMWGQGFDHPQSLCKHLDEMRRAQTEVERLSSVVRRQAEEIVTLRTESPPPYSQAAAGNIDNCGDVGVDVGRPQDISNSNSNSNKVYYIRSQ</sequence>
<feature type="region of interest" description="Disordered" evidence="1">
    <location>
        <begin position="1"/>
        <end position="23"/>
    </location>
</feature>
<keyword evidence="3" id="KW-1185">Reference proteome</keyword>
<feature type="compositionally biased region" description="Basic and acidic residues" evidence="1">
    <location>
        <begin position="314"/>
        <end position="333"/>
    </location>
</feature>
<dbReference type="Proteomes" id="UP000807469">
    <property type="component" value="Unassembled WGS sequence"/>
</dbReference>
<dbReference type="EMBL" id="MU155454">
    <property type="protein sequence ID" value="KAF9473285.1"/>
    <property type="molecule type" value="Genomic_DNA"/>
</dbReference>
<organism evidence="2 3">
    <name type="scientific">Pholiota conissans</name>
    <dbReference type="NCBI Taxonomy" id="109636"/>
    <lineage>
        <taxon>Eukaryota</taxon>
        <taxon>Fungi</taxon>
        <taxon>Dikarya</taxon>
        <taxon>Basidiomycota</taxon>
        <taxon>Agaricomycotina</taxon>
        <taxon>Agaricomycetes</taxon>
        <taxon>Agaricomycetidae</taxon>
        <taxon>Agaricales</taxon>
        <taxon>Agaricineae</taxon>
        <taxon>Strophariaceae</taxon>
        <taxon>Pholiota</taxon>
    </lineage>
</organism>
<evidence type="ECO:0000256" key="1">
    <source>
        <dbReference type="SAM" id="MobiDB-lite"/>
    </source>
</evidence>
<gene>
    <name evidence="2" type="ORF">BDN70DRAFT_899878</name>
</gene>
<dbReference type="AlphaFoldDB" id="A0A9P5YT58"/>
<name>A0A9P5YT58_9AGAR</name>
<reference evidence="2" key="1">
    <citation type="submission" date="2020-11" db="EMBL/GenBank/DDBJ databases">
        <authorList>
            <consortium name="DOE Joint Genome Institute"/>
            <person name="Ahrendt S."/>
            <person name="Riley R."/>
            <person name="Andreopoulos W."/>
            <person name="Labutti K."/>
            <person name="Pangilinan J."/>
            <person name="Ruiz-Duenas F.J."/>
            <person name="Barrasa J.M."/>
            <person name="Sanchez-Garcia M."/>
            <person name="Camarero S."/>
            <person name="Miyauchi S."/>
            <person name="Serrano A."/>
            <person name="Linde D."/>
            <person name="Babiker R."/>
            <person name="Drula E."/>
            <person name="Ayuso-Fernandez I."/>
            <person name="Pacheco R."/>
            <person name="Padilla G."/>
            <person name="Ferreira P."/>
            <person name="Barriuso J."/>
            <person name="Kellner H."/>
            <person name="Castanera R."/>
            <person name="Alfaro M."/>
            <person name="Ramirez L."/>
            <person name="Pisabarro A.G."/>
            <person name="Kuo A."/>
            <person name="Tritt A."/>
            <person name="Lipzen A."/>
            <person name="He G."/>
            <person name="Yan M."/>
            <person name="Ng V."/>
            <person name="Cullen D."/>
            <person name="Martin F."/>
            <person name="Rosso M.-N."/>
            <person name="Henrissat B."/>
            <person name="Hibbett D."/>
            <person name="Martinez A.T."/>
            <person name="Grigoriev I.V."/>
        </authorList>
    </citation>
    <scope>NUCLEOTIDE SEQUENCE</scope>
    <source>
        <strain evidence="2">CIRM-BRFM 674</strain>
    </source>
</reference>
<protein>
    <submittedName>
        <fullName evidence="2">Uncharacterized protein</fullName>
    </submittedName>
</protein>
<evidence type="ECO:0000313" key="3">
    <source>
        <dbReference type="Proteomes" id="UP000807469"/>
    </source>
</evidence>
<feature type="region of interest" description="Disordered" evidence="1">
    <location>
        <begin position="566"/>
        <end position="590"/>
    </location>
</feature>
<feature type="region of interest" description="Disordered" evidence="1">
    <location>
        <begin position="314"/>
        <end position="395"/>
    </location>
</feature>
<feature type="compositionally biased region" description="Basic and acidic residues" evidence="1">
    <location>
        <begin position="690"/>
        <end position="707"/>
    </location>
</feature>
<evidence type="ECO:0000313" key="2">
    <source>
        <dbReference type="EMBL" id="KAF9473285.1"/>
    </source>
</evidence>
<comment type="caution">
    <text evidence="2">The sequence shown here is derived from an EMBL/GenBank/DDBJ whole genome shotgun (WGS) entry which is preliminary data.</text>
</comment>
<accession>A0A9P5YT58</accession>
<feature type="compositionally biased region" description="Basic and acidic residues" evidence="1">
    <location>
        <begin position="1"/>
        <end position="11"/>
    </location>
</feature>
<feature type="compositionally biased region" description="Acidic residues" evidence="1">
    <location>
        <begin position="363"/>
        <end position="374"/>
    </location>
</feature>
<feature type="compositionally biased region" description="Polar residues" evidence="1">
    <location>
        <begin position="571"/>
        <end position="590"/>
    </location>
</feature>
<feature type="region of interest" description="Disordered" evidence="1">
    <location>
        <begin position="688"/>
        <end position="712"/>
    </location>
</feature>
<feature type="region of interest" description="Disordered" evidence="1">
    <location>
        <begin position="407"/>
        <end position="428"/>
    </location>
</feature>
<proteinExistence type="predicted"/>